<evidence type="ECO:0000259" key="1">
    <source>
        <dbReference type="Pfam" id="PF00931"/>
    </source>
</evidence>
<dbReference type="PANTHER" id="PTHR33377">
    <property type="entry name" value="OS10G0134700 PROTEIN-RELATED"/>
    <property type="match status" value="1"/>
</dbReference>
<dbReference type="EMBL" id="OZ075123">
    <property type="protein sequence ID" value="CAL4913226.1"/>
    <property type="molecule type" value="Genomic_DNA"/>
</dbReference>
<dbReference type="InterPro" id="IPR027417">
    <property type="entry name" value="P-loop_NTPase"/>
</dbReference>
<keyword evidence="3" id="KW-1185">Reference proteome</keyword>
<dbReference type="Proteomes" id="UP001497457">
    <property type="component" value="Chromosome 13rd"/>
</dbReference>
<dbReference type="InterPro" id="IPR002182">
    <property type="entry name" value="NB-ARC"/>
</dbReference>
<proteinExistence type="predicted"/>
<dbReference type="SUPFAM" id="SSF52540">
    <property type="entry name" value="P-loop containing nucleoside triphosphate hydrolases"/>
    <property type="match status" value="1"/>
</dbReference>
<reference evidence="3" key="1">
    <citation type="submission" date="2024-06" db="EMBL/GenBank/DDBJ databases">
        <authorList>
            <person name="Ryan C."/>
        </authorList>
    </citation>
    <scope>NUCLEOTIDE SEQUENCE [LARGE SCALE GENOMIC DNA]</scope>
</reference>
<reference evidence="2 3" key="2">
    <citation type="submission" date="2024-10" db="EMBL/GenBank/DDBJ databases">
        <authorList>
            <person name="Ryan C."/>
        </authorList>
    </citation>
    <scope>NUCLEOTIDE SEQUENCE [LARGE SCALE GENOMIC DNA]</scope>
</reference>
<dbReference type="PANTHER" id="PTHR33377:SF115">
    <property type="entry name" value="OS05G0533301 PROTEIN"/>
    <property type="match status" value="1"/>
</dbReference>
<dbReference type="AlphaFoldDB" id="A0ABC8WQ57"/>
<dbReference type="Pfam" id="PF00931">
    <property type="entry name" value="NB-ARC"/>
    <property type="match status" value="1"/>
</dbReference>
<protein>
    <recommendedName>
        <fullName evidence="1">NB-ARC domain-containing protein</fullName>
    </recommendedName>
</protein>
<dbReference type="Gene3D" id="3.40.50.300">
    <property type="entry name" value="P-loop containing nucleotide triphosphate hydrolases"/>
    <property type="match status" value="1"/>
</dbReference>
<feature type="domain" description="NB-ARC" evidence="1">
    <location>
        <begin position="195"/>
        <end position="350"/>
    </location>
</feature>
<gene>
    <name evidence="2" type="ORF">URODEC1_LOCUS16100</name>
</gene>
<organism evidence="2 3">
    <name type="scientific">Urochloa decumbens</name>
    <dbReference type="NCBI Taxonomy" id="240449"/>
    <lineage>
        <taxon>Eukaryota</taxon>
        <taxon>Viridiplantae</taxon>
        <taxon>Streptophyta</taxon>
        <taxon>Embryophyta</taxon>
        <taxon>Tracheophyta</taxon>
        <taxon>Spermatophyta</taxon>
        <taxon>Magnoliopsida</taxon>
        <taxon>Liliopsida</taxon>
        <taxon>Poales</taxon>
        <taxon>Poaceae</taxon>
        <taxon>PACMAD clade</taxon>
        <taxon>Panicoideae</taxon>
        <taxon>Panicodae</taxon>
        <taxon>Paniceae</taxon>
        <taxon>Melinidinae</taxon>
        <taxon>Urochloa</taxon>
    </lineage>
</organism>
<accession>A0ABC8WQ57</accession>
<name>A0ABC8WQ57_9POAL</name>
<sequence>MERLSNAVLSDLVGRSVSFMFAKYDDKPKTAATVEKDLRRLRQLLMRSGTIVEEADRRLVTNGAMLRQLKDMKDQMLRGYYVLDVVACRAALGGDARKDGDDEASHRAFSMSIFNPAKRVRSLSGDPGSMAVAAFGAIRGVSLRELQEKVQSLEGMIGDAKEFVVFLTNCPPLYRQPYSAHLFMERCMFGRYMEKDRVMDFLLQVEPPGAPSPGVFPIIGPAHIGKSTLVEHVCNDERVRNHFSLISFYSQSSLEGEVLANLEDNCVIKHQNDNAPRERRLVVIELLEDVNEETWNMMLSSESSIAHGSRIIVTSRSENIVKLGTTHALRLQCLTTEAYWYFFKMAAFGSNDPGEHPKLASLALEMASLMQGSFTFATIGAIVLRENFNTQSWHRAVTRVRDYMQKNVLVNKYHDDIQATGQPRLSWSIVNEKPSQYFVLCDIYRSDKENAPNIQFVDLLAGRHQPRGTYEILFWESRIPPYFKYVCKCEIRDM</sequence>
<evidence type="ECO:0000313" key="3">
    <source>
        <dbReference type="Proteomes" id="UP001497457"/>
    </source>
</evidence>
<evidence type="ECO:0000313" key="2">
    <source>
        <dbReference type="EMBL" id="CAL4913226.1"/>
    </source>
</evidence>